<feature type="compositionally biased region" description="Polar residues" evidence="8">
    <location>
        <begin position="170"/>
        <end position="184"/>
    </location>
</feature>
<feature type="compositionally biased region" description="Pro residues" evidence="8">
    <location>
        <begin position="944"/>
        <end position="953"/>
    </location>
</feature>
<dbReference type="PROSITE" id="PS00463">
    <property type="entry name" value="ZN2_CY6_FUNGAL_1"/>
    <property type="match status" value="1"/>
</dbReference>
<feature type="region of interest" description="Disordered" evidence="8">
    <location>
        <begin position="165"/>
        <end position="184"/>
    </location>
</feature>
<feature type="compositionally biased region" description="Polar residues" evidence="8">
    <location>
        <begin position="1"/>
        <end position="17"/>
    </location>
</feature>
<comment type="subcellular location">
    <subcellularLocation>
        <location evidence="1">Nucleus</location>
    </subcellularLocation>
</comment>
<feature type="compositionally biased region" description="Low complexity" evidence="8">
    <location>
        <begin position="860"/>
        <end position="896"/>
    </location>
</feature>
<dbReference type="PROSITE" id="PS50048">
    <property type="entry name" value="ZN2_CY6_FUNGAL_2"/>
    <property type="match status" value="1"/>
</dbReference>
<keyword evidence="6" id="KW-0804">Transcription</keyword>
<dbReference type="SMART" id="SM00066">
    <property type="entry name" value="GAL4"/>
    <property type="match status" value="1"/>
</dbReference>
<dbReference type="CDD" id="cd12148">
    <property type="entry name" value="fungal_TF_MHR"/>
    <property type="match status" value="1"/>
</dbReference>
<dbReference type="SMART" id="SM00906">
    <property type="entry name" value="Fungal_trans"/>
    <property type="match status" value="1"/>
</dbReference>
<keyword evidence="2" id="KW-0479">Metal-binding</keyword>
<feature type="region of interest" description="Disordered" evidence="8">
    <location>
        <begin position="1292"/>
        <end position="1314"/>
    </location>
</feature>
<feature type="region of interest" description="Disordered" evidence="8">
    <location>
        <begin position="934"/>
        <end position="987"/>
    </location>
</feature>
<feature type="compositionally biased region" description="Polar residues" evidence="8">
    <location>
        <begin position="148"/>
        <end position="158"/>
    </location>
</feature>
<evidence type="ECO:0000256" key="8">
    <source>
        <dbReference type="SAM" id="MobiDB-lite"/>
    </source>
</evidence>
<feature type="region of interest" description="Disordered" evidence="8">
    <location>
        <begin position="856"/>
        <end position="899"/>
    </location>
</feature>
<feature type="compositionally biased region" description="Polar residues" evidence="8">
    <location>
        <begin position="1292"/>
        <end position="1303"/>
    </location>
</feature>
<dbReference type="Gene3D" id="4.10.240.10">
    <property type="entry name" value="Zn(2)-C6 fungal-type DNA-binding domain"/>
    <property type="match status" value="1"/>
</dbReference>
<feature type="compositionally biased region" description="Pro residues" evidence="8">
    <location>
        <begin position="1086"/>
        <end position="1102"/>
    </location>
</feature>
<keyword evidence="3" id="KW-0862">Zinc</keyword>
<evidence type="ECO:0000256" key="1">
    <source>
        <dbReference type="ARBA" id="ARBA00004123"/>
    </source>
</evidence>
<accession>A0A8H7RSP6</accession>
<evidence type="ECO:0000259" key="9">
    <source>
        <dbReference type="PROSITE" id="PS50048"/>
    </source>
</evidence>
<protein>
    <recommendedName>
        <fullName evidence="9">Zn(2)-C6 fungal-type domain-containing protein</fullName>
    </recommendedName>
</protein>
<keyword evidence="11" id="KW-1185">Reference proteome</keyword>
<feature type="compositionally biased region" description="Low complexity" evidence="8">
    <location>
        <begin position="715"/>
        <end position="780"/>
    </location>
</feature>
<comment type="caution">
    <text evidence="10">The sequence shown here is derived from an EMBL/GenBank/DDBJ whole genome shotgun (WGS) entry which is preliminary data.</text>
</comment>
<keyword evidence="4" id="KW-0805">Transcription regulation</keyword>
<dbReference type="InterPro" id="IPR036864">
    <property type="entry name" value="Zn2-C6_fun-type_DNA-bd_sf"/>
</dbReference>
<evidence type="ECO:0000256" key="5">
    <source>
        <dbReference type="ARBA" id="ARBA00023125"/>
    </source>
</evidence>
<dbReference type="Pfam" id="PF00172">
    <property type="entry name" value="Zn_clus"/>
    <property type="match status" value="1"/>
</dbReference>
<evidence type="ECO:0000256" key="3">
    <source>
        <dbReference type="ARBA" id="ARBA00022833"/>
    </source>
</evidence>
<dbReference type="Pfam" id="PF04082">
    <property type="entry name" value="Fungal_trans"/>
    <property type="match status" value="1"/>
</dbReference>
<feature type="compositionally biased region" description="Low complexity" evidence="8">
    <location>
        <begin position="540"/>
        <end position="558"/>
    </location>
</feature>
<dbReference type="OrthoDB" id="2283631at2759"/>
<name>A0A8H7RSP6_9FUNG</name>
<feature type="compositionally biased region" description="Low complexity" evidence="8">
    <location>
        <begin position="788"/>
        <end position="817"/>
    </location>
</feature>
<feature type="region of interest" description="Disordered" evidence="8">
    <location>
        <begin position="539"/>
        <end position="562"/>
    </location>
</feature>
<dbReference type="SUPFAM" id="SSF57701">
    <property type="entry name" value="Zn2/Cys6 DNA-binding domain"/>
    <property type="match status" value="1"/>
</dbReference>
<feature type="compositionally biased region" description="Basic and acidic residues" evidence="8">
    <location>
        <begin position="250"/>
        <end position="260"/>
    </location>
</feature>
<evidence type="ECO:0000313" key="11">
    <source>
        <dbReference type="Proteomes" id="UP000646827"/>
    </source>
</evidence>
<dbReference type="PANTHER" id="PTHR31313">
    <property type="entry name" value="TY1 ENHANCER ACTIVATOR"/>
    <property type="match status" value="1"/>
</dbReference>
<feature type="region of interest" description="Disordered" evidence="8">
    <location>
        <begin position="999"/>
        <end position="1157"/>
    </location>
</feature>
<feature type="region of interest" description="Disordered" evidence="8">
    <location>
        <begin position="713"/>
        <end position="841"/>
    </location>
</feature>
<feature type="compositionally biased region" description="Low complexity" evidence="8">
    <location>
        <begin position="26"/>
        <end position="43"/>
    </location>
</feature>
<feature type="domain" description="Zn(2)-C6 fungal-type" evidence="9">
    <location>
        <begin position="51"/>
        <end position="80"/>
    </location>
</feature>
<proteinExistence type="predicted"/>
<evidence type="ECO:0000313" key="10">
    <source>
        <dbReference type="EMBL" id="KAG2215943.1"/>
    </source>
</evidence>
<feature type="region of interest" description="Disordered" evidence="8">
    <location>
        <begin position="130"/>
        <end position="158"/>
    </location>
</feature>
<dbReference type="InterPro" id="IPR051615">
    <property type="entry name" value="Transcr_Regulatory_Elem"/>
</dbReference>
<evidence type="ECO:0000256" key="7">
    <source>
        <dbReference type="ARBA" id="ARBA00023242"/>
    </source>
</evidence>
<dbReference type="EMBL" id="JAEPRB010000474">
    <property type="protein sequence ID" value="KAG2215943.1"/>
    <property type="molecule type" value="Genomic_DNA"/>
</dbReference>
<dbReference type="GO" id="GO:0003677">
    <property type="term" value="F:DNA binding"/>
    <property type="evidence" value="ECO:0007669"/>
    <property type="project" value="UniProtKB-KW"/>
</dbReference>
<dbReference type="InterPro" id="IPR007219">
    <property type="entry name" value="XnlR_reg_dom"/>
</dbReference>
<keyword evidence="5" id="KW-0238">DNA-binding</keyword>
<dbReference type="InterPro" id="IPR001138">
    <property type="entry name" value="Zn2Cys6_DnaBD"/>
</dbReference>
<evidence type="ECO:0000256" key="6">
    <source>
        <dbReference type="ARBA" id="ARBA00023163"/>
    </source>
</evidence>
<feature type="compositionally biased region" description="Low complexity" evidence="8">
    <location>
        <begin position="133"/>
        <end position="147"/>
    </location>
</feature>
<dbReference type="CDD" id="cd00067">
    <property type="entry name" value="GAL4"/>
    <property type="match status" value="1"/>
</dbReference>
<feature type="non-terminal residue" evidence="10">
    <location>
        <position position="1"/>
    </location>
</feature>
<gene>
    <name evidence="10" type="ORF">INT45_012327</name>
</gene>
<sequence length="1314" mass="145527">MDLSTDQHSSPESTTPEPTKRGTKKGGNTSNNANNTAASNNPNRRSKSMRACDECRKRKVKCDGVQPCAKCRKSEIACVFAKLPPKRGPPKQYIELLEARLHLIEKALRTIDGPARRILDDALSLDSVKVLNSSPSSPSSQHQKSQQNDAMDTTNTTSTSVVIKQEDEPSVSSAAPCSPNPQQTIDEADRFRINEIGQAMYVNDIRARIDRIPSIHSSSLSQMDSIISPSFGSKQQQPTATSIKSENNNDTERSSQKMDTDTGSEASSSIVTALPHDVPQSLIKTYFEHVHKYVPMIHNPYFYKQLSNKVDPPSPLLLYAMCAVASRWTGEYTGAASGQIAPGFSFYQRAFAKIDEYSDAPRVSTIQALLLLTKYQEYYRRLGFFHRPGLYLGMAVRMCNDLGLPKLDSVPGQDEDPQEHEEKKRTFWMVFIYDLMMSIEQGREPYFASIECTTEYPLATSEEGPYLEEVVTNNNVVIQLARILSDILLMSRRVTTRQHVQGDQRTQVQIIEEQGKLFLLNTHLENFVHELPAALSYGPTQSSTSTAAATSSTLSTTSDNNSVNNKQPISNVFVGFLHMTYHFSVILLHRHYVLHPLPSCDLEMEPYQHQQMCAASASNITQIAETILESQAMDAFSYPTRGIQHTIHCVTMAATVHRDGMASQDNSIAEQSKHKYVKALNILNRLAAESPAMEFHSHIKEAELAQMYGRMVVDSSNNNPNNNNSNNNNNGSNNSNGNNTSAANTTPTTTTTPISANGNNGTYSSPIHSSNASTTSSTDSNFVPSSTPPQQQQPIPADHVSLSDASSTSSSPRLSSSVDMPTRAGNARAIKLPKSRRHTLTGTGNTQLMQMAKHPPLGNQWQHSSQLQPQPSQQPSQQQAPQPSSANSNVNNPNSPYWIDSTPFSQASLLNSSATISDPSRFASLMMQGGVNLPLYNHHQQPLPHTPQQPQPQPHLHHPQQHPQQHFASSNPPTYRKSRLSHHWSYSQEDLRSLRRAQMNKPIGGGSNWPSAQARTSPHSTDFNFGNHFPTDMGHHDSFPNPYPQQQQRMTRQLRRQSSMTMMPSYYAQRQQQQQHYMPSTAPLRHAPPPISQQQQQPPPSQPHSQPQPVHRQQQQQQHPHQHPIPQQQQQQVAAATAAAVAAQHHRRHTISAPASGAITSTTANTISHTCVTSAYDDPTGMIQQQEGMDYINYPDVIPNDTMMNMDTRLKLNNHGNSPNDYLGFPTQISMNATTIDAGSTTPSVIDNSTTMSTTSTMDTSMMVIDPPTNDQAQNIIMNDYLMGDQWSSLFAGSNPNTTSNTGFEDLQRSEGHV</sequence>
<reference evidence="10 11" key="1">
    <citation type="submission" date="2020-12" db="EMBL/GenBank/DDBJ databases">
        <title>Metabolic potential, ecology and presence of endohyphal bacteria is reflected in genomic diversity of Mucoromycotina.</title>
        <authorList>
            <person name="Muszewska A."/>
            <person name="Okrasinska A."/>
            <person name="Steczkiewicz K."/>
            <person name="Drgas O."/>
            <person name="Orlowska M."/>
            <person name="Perlinska-Lenart U."/>
            <person name="Aleksandrzak-Piekarczyk T."/>
            <person name="Szatraj K."/>
            <person name="Zielenkiewicz U."/>
            <person name="Pilsyk S."/>
            <person name="Malc E."/>
            <person name="Mieczkowski P."/>
            <person name="Kruszewska J.S."/>
            <person name="Biernat P."/>
            <person name="Pawlowska J."/>
        </authorList>
    </citation>
    <scope>NUCLEOTIDE SEQUENCE [LARGE SCALE GENOMIC DNA]</scope>
    <source>
        <strain evidence="10 11">CBS 142.35</strain>
    </source>
</reference>
<keyword evidence="7" id="KW-0539">Nucleus</keyword>
<dbReference type="PANTHER" id="PTHR31313:SF81">
    <property type="entry name" value="TY1 ENHANCER ACTIVATOR"/>
    <property type="match status" value="1"/>
</dbReference>
<organism evidence="10 11">
    <name type="scientific">Circinella minor</name>
    <dbReference type="NCBI Taxonomy" id="1195481"/>
    <lineage>
        <taxon>Eukaryota</taxon>
        <taxon>Fungi</taxon>
        <taxon>Fungi incertae sedis</taxon>
        <taxon>Mucoromycota</taxon>
        <taxon>Mucoromycotina</taxon>
        <taxon>Mucoromycetes</taxon>
        <taxon>Mucorales</taxon>
        <taxon>Lichtheimiaceae</taxon>
        <taxon>Circinella</taxon>
    </lineage>
</organism>
<dbReference type="GO" id="GO:0005634">
    <property type="term" value="C:nucleus"/>
    <property type="evidence" value="ECO:0007669"/>
    <property type="project" value="UniProtKB-SubCell"/>
</dbReference>
<dbReference type="Proteomes" id="UP000646827">
    <property type="component" value="Unassembled WGS sequence"/>
</dbReference>
<feature type="compositionally biased region" description="Polar residues" evidence="8">
    <location>
        <begin position="231"/>
        <end position="248"/>
    </location>
</feature>
<feature type="region of interest" description="Disordered" evidence="8">
    <location>
        <begin position="226"/>
        <end position="268"/>
    </location>
</feature>
<feature type="compositionally biased region" description="Low complexity" evidence="8">
    <location>
        <begin position="1103"/>
        <end position="1143"/>
    </location>
</feature>
<dbReference type="GO" id="GO:0000981">
    <property type="term" value="F:DNA-binding transcription factor activity, RNA polymerase II-specific"/>
    <property type="evidence" value="ECO:0007669"/>
    <property type="project" value="InterPro"/>
</dbReference>
<feature type="region of interest" description="Disordered" evidence="8">
    <location>
        <begin position="1"/>
        <end position="52"/>
    </location>
</feature>
<evidence type="ECO:0000256" key="4">
    <source>
        <dbReference type="ARBA" id="ARBA00023015"/>
    </source>
</evidence>
<feature type="compositionally biased region" description="Polar residues" evidence="8">
    <location>
        <begin position="1008"/>
        <end position="1024"/>
    </location>
</feature>
<evidence type="ECO:0000256" key="2">
    <source>
        <dbReference type="ARBA" id="ARBA00022723"/>
    </source>
</evidence>
<dbReference type="GO" id="GO:0006351">
    <property type="term" value="P:DNA-templated transcription"/>
    <property type="evidence" value="ECO:0007669"/>
    <property type="project" value="InterPro"/>
</dbReference>
<dbReference type="GO" id="GO:0008270">
    <property type="term" value="F:zinc ion binding"/>
    <property type="evidence" value="ECO:0007669"/>
    <property type="project" value="InterPro"/>
</dbReference>